<name>A0ABT0PGN7_9GAMM</name>
<proteinExistence type="inferred from homology"/>
<comment type="similarity">
    <text evidence="1">Belongs to the ABC transporter superfamily.</text>
</comment>
<dbReference type="Pfam" id="PF00005">
    <property type="entry name" value="ABC_tran"/>
    <property type="match status" value="1"/>
</dbReference>
<sequence>MIRIDNLKKAFNGFQAVDGITFNVSPGEVLGFLGPNGAGKSTTMKMLTGFITPDSGSVSLCGFDVSNDPVAAKSLVGYLPEGAPAYGDMTPLNFLSFIADIRGLLGKHKTSRIDEVIHLLELQSVCNRPIDTLSKGFKRRVGIAQAILHDPQILILDEPTDGLDPNQKYQVRELIRGLAKEKIVIISTHILEEVTVVCTRAIVIARGRVLADATPSELEARSRYHRAVCIDLVDVPEEDAVTALESVAGAARVEVSSDHTGLYTVLPEPNGNLLNAVHDLAIRKGWNVQELFMERGRLDDVFRQLTTSNLGEPEKESETSNGEAA</sequence>
<evidence type="ECO:0000256" key="1">
    <source>
        <dbReference type="ARBA" id="ARBA00005417"/>
    </source>
</evidence>
<dbReference type="PROSITE" id="PS50893">
    <property type="entry name" value="ABC_TRANSPORTER_2"/>
    <property type="match status" value="1"/>
</dbReference>
<feature type="region of interest" description="Disordered" evidence="5">
    <location>
        <begin position="306"/>
        <end position="325"/>
    </location>
</feature>
<keyword evidence="4 7" id="KW-0067">ATP-binding</keyword>
<evidence type="ECO:0000313" key="8">
    <source>
        <dbReference type="Proteomes" id="UP001203338"/>
    </source>
</evidence>
<dbReference type="SUPFAM" id="SSF52540">
    <property type="entry name" value="P-loop containing nucleoside triphosphate hydrolases"/>
    <property type="match status" value="1"/>
</dbReference>
<keyword evidence="3" id="KW-0547">Nucleotide-binding</keyword>
<dbReference type="PANTHER" id="PTHR43335:SF4">
    <property type="entry name" value="ABC TRANSPORTER, ATP-BINDING PROTEIN"/>
    <property type="match status" value="1"/>
</dbReference>
<evidence type="ECO:0000256" key="2">
    <source>
        <dbReference type="ARBA" id="ARBA00022448"/>
    </source>
</evidence>
<evidence type="ECO:0000256" key="5">
    <source>
        <dbReference type="SAM" id="MobiDB-lite"/>
    </source>
</evidence>
<keyword evidence="8" id="KW-1185">Reference proteome</keyword>
<dbReference type="RefSeq" id="WP_249699761.1">
    <property type="nucleotide sequence ID" value="NZ_JAMFLX010000014.1"/>
</dbReference>
<feature type="domain" description="ABC transporter" evidence="6">
    <location>
        <begin position="2"/>
        <end position="231"/>
    </location>
</feature>
<protein>
    <submittedName>
        <fullName evidence="7">ABC transporter ATP-binding protein</fullName>
    </submittedName>
</protein>
<accession>A0ABT0PGN7</accession>
<gene>
    <name evidence="7" type="ORF">M3P05_11385</name>
</gene>
<dbReference type="CDD" id="cd03230">
    <property type="entry name" value="ABC_DR_subfamily_A"/>
    <property type="match status" value="1"/>
</dbReference>
<dbReference type="SMART" id="SM00382">
    <property type="entry name" value="AAA"/>
    <property type="match status" value="1"/>
</dbReference>
<dbReference type="GO" id="GO:0005524">
    <property type="term" value="F:ATP binding"/>
    <property type="evidence" value="ECO:0007669"/>
    <property type="project" value="UniProtKB-KW"/>
</dbReference>
<dbReference type="Gene3D" id="3.40.50.300">
    <property type="entry name" value="P-loop containing nucleotide triphosphate hydrolases"/>
    <property type="match status" value="1"/>
</dbReference>
<dbReference type="InterPro" id="IPR003439">
    <property type="entry name" value="ABC_transporter-like_ATP-bd"/>
</dbReference>
<dbReference type="Proteomes" id="UP001203338">
    <property type="component" value="Unassembled WGS sequence"/>
</dbReference>
<dbReference type="InterPro" id="IPR003593">
    <property type="entry name" value="AAA+_ATPase"/>
</dbReference>
<evidence type="ECO:0000256" key="4">
    <source>
        <dbReference type="ARBA" id="ARBA00022840"/>
    </source>
</evidence>
<dbReference type="EMBL" id="JAMFLX010000014">
    <property type="protein sequence ID" value="MCL6270525.1"/>
    <property type="molecule type" value="Genomic_DNA"/>
</dbReference>
<reference evidence="7 8" key="1">
    <citation type="submission" date="2022-05" db="EMBL/GenBank/DDBJ databases">
        <authorList>
            <person name="Park J.-S."/>
        </authorList>
    </citation>
    <scope>NUCLEOTIDE SEQUENCE [LARGE SCALE GENOMIC DNA]</scope>
    <source>
        <strain evidence="7 8">2012CJ34-2</strain>
    </source>
</reference>
<evidence type="ECO:0000313" key="7">
    <source>
        <dbReference type="EMBL" id="MCL6270525.1"/>
    </source>
</evidence>
<evidence type="ECO:0000256" key="3">
    <source>
        <dbReference type="ARBA" id="ARBA00022741"/>
    </source>
</evidence>
<dbReference type="PANTHER" id="PTHR43335">
    <property type="entry name" value="ABC TRANSPORTER, ATP-BINDING PROTEIN"/>
    <property type="match status" value="1"/>
</dbReference>
<keyword evidence="2" id="KW-0813">Transport</keyword>
<comment type="caution">
    <text evidence="7">The sequence shown here is derived from an EMBL/GenBank/DDBJ whole genome shotgun (WGS) entry which is preliminary data.</text>
</comment>
<dbReference type="InterPro" id="IPR027417">
    <property type="entry name" value="P-loop_NTPase"/>
</dbReference>
<organism evidence="7 8">
    <name type="scientific">Parendozoicomonas callyspongiae</name>
    <dbReference type="NCBI Taxonomy" id="2942213"/>
    <lineage>
        <taxon>Bacteria</taxon>
        <taxon>Pseudomonadati</taxon>
        <taxon>Pseudomonadota</taxon>
        <taxon>Gammaproteobacteria</taxon>
        <taxon>Oceanospirillales</taxon>
        <taxon>Endozoicomonadaceae</taxon>
        <taxon>Parendozoicomonas</taxon>
    </lineage>
</organism>
<evidence type="ECO:0000259" key="6">
    <source>
        <dbReference type="PROSITE" id="PS50893"/>
    </source>
</evidence>